<feature type="compositionally biased region" description="Basic and acidic residues" evidence="12">
    <location>
        <begin position="64"/>
        <end position="74"/>
    </location>
</feature>
<evidence type="ECO:0000256" key="6">
    <source>
        <dbReference type="ARBA" id="ARBA00022692"/>
    </source>
</evidence>
<evidence type="ECO:0000256" key="7">
    <source>
        <dbReference type="ARBA" id="ARBA00022792"/>
    </source>
</evidence>
<dbReference type="InterPro" id="IPR012576">
    <property type="entry name" value="NDUFB3"/>
</dbReference>
<keyword evidence="5" id="KW-0679">Respiratory chain</keyword>
<dbReference type="Proteomes" id="UP001165065">
    <property type="component" value="Unassembled WGS sequence"/>
</dbReference>
<comment type="function">
    <text evidence="1">Accessory subunit of the mitochondrial membrane respiratory chain NADH dehydrogenase (Complex I), that is believed not to be involved in catalysis. Complex I functions in the transfer of electrons from NADH to the respiratory chain. The immediate electron acceptor for the enzyme is believed to be ubiquinone.</text>
</comment>
<keyword evidence="11 13" id="KW-0472">Membrane</keyword>
<evidence type="ECO:0000256" key="10">
    <source>
        <dbReference type="ARBA" id="ARBA00023128"/>
    </source>
</evidence>
<evidence type="ECO:0000256" key="8">
    <source>
        <dbReference type="ARBA" id="ARBA00022982"/>
    </source>
</evidence>
<dbReference type="GO" id="GO:0022900">
    <property type="term" value="P:electron transport chain"/>
    <property type="evidence" value="ECO:0007669"/>
    <property type="project" value="InterPro"/>
</dbReference>
<dbReference type="GO" id="GO:0005743">
    <property type="term" value="C:mitochondrial inner membrane"/>
    <property type="evidence" value="ECO:0007669"/>
    <property type="project" value="UniProtKB-SubCell"/>
</dbReference>
<dbReference type="AlphaFoldDB" id="A0A9W7GH03"/>
<keyword evidence="6 13" id="KW-0812">Transmembrane</keyword>
<keyword evidence="4" id="KW-0813">Transport</keyword>
<evidence type="ECO:0000256" key="5">
    <source>
        <dbReference type="ARBA" id="ARBA00022660"/>
    </source>
</evidence>
<evidence type="ECO:0000256" key="12">
    <source>
        <dbReference type="SAM" id="MobiDB-lite"/>
    </source>
</evidence>
<evidence type="ECO:0000256" key="9">
    <source>
        <dbReference type="ARBA" id="ARBA00022989"/>
    </source>
</evidence>
<gene>
    <name evidence="14" type="ORF">TrCOL_g2361</name>
</gene>
<keyword evidence="8" id="KW-0249">Electron transport</keyword>
<keyword evidence="9 13" id="KW-1133">Transmembrane helix</keyword>
<sequence length="74" mass="8592">MGFSSQDAWRRHPMLTQLWRSPFPGLRPAVVAFAGFLVAEYAWTNMTKKEYGPRKPTIHKFKTGKVDEMPTKEH</sequence>
<evidence type="ECO:0000256" key="11">
    <source>
        <dbReference type="ARBA" id="ARBA00023136"/>
    </source>
</evidence>
<protein>
    <submittedName>
        <fullName evidence="14">Uncharacterized protein</fullName>
    </submittedName>
</protein>
<dbReference type="EMBL" id="BRYA01000220">
    <property type="protein sequence ID" value="GMI44571.1"/>
    <property type="molecule type" value="Genomic_DNA"/>
</dbReference>
<reference evidence="15" key="1">
    <citation type="journal article" date="2023" name="Commun. Biol.">
        <title>Genome analysis of Parmales, the sister group of diatoms, reveals the evolutionary specialization of diatoms from phago-mixotrophs to photoautotrophs.</title>
        <authorList>
            <person name="Ban H."/>
            <person name="Sato S."/>
            <person name="Yoshikawa S."/>
            <person name="Yamada K."/>
            <person name="Nakamura Y."/>
            <person name="Ichinomiya M."/>
            <person name="Sato N."/>
            <person name="Blanc-Mathieu R."/>
            <person name="Endo H."/>
            <person name="Kuwata A."/>
            <person name="Ogata H."/>
        </authorList>
    </citation>
    <scope>NUCLEOTIDE SEQUENCE [LARGE SCALE GENOMIC DNA]</scope>
</reference>
<dbReference type="Pfam" id="PF08122">
    <property type="entry name" value="NDUF_B12"/>
    <property type="match status" value="1"/>
</dbReference>
<evidence type="ECO:0000256" key="3">
    <source>
        <dbReference type="ARBA" id="ARBA00005667"/>
    </source>
</evidence>
<comment type="caution">
    <text evidence="14">The sequence shown here is derived from an EMBL/GenBank/DDBJ whole genome shotgun (WGS) entry which is preliminary data.</text>
</comment>
<proteinExistence type="inferred from homology"/>
<evidence type="ECO:0000256" key="2">
    <source>
        <dbReference type="ARBA" id="ARBA00004298"/>
    </source>
</evidence>
<evidence type="ECO:0000256" key="4">
    <source>
        <dbReference type="ARBA" id="ARBA00022448"/>
    </source>
</evidence>
<evidence type="ECO:0000256" key="1">
    <source>
        <dbReference type="ARBA" id="ARBA00003195"/>
    </source>
</evidence>
<accession>A0A9W7GH03</accession>
<organism evidence="14 15">
    <name type="scientific">Triparma columacea</name>
    <dbReference type="NCBI Taxonomy" id="722753"/>
    <lineage>
        <taxon>Eukaryota</taxon>
        <taxon>Sar</taxon>
        <taxon>Stramenopiles</taxon>
        <taxon>Ochrophyta</taxon>
        <taxon>Bolidophyceae</taxon>
        <taxon>Parmales</taxon>
        <taxon>Triparmaceae</taxon>
        <taxon>Triparma</taxon>
    </lineage>
</organism>
<dbReference type="OrthoDB" id="521512at2759"/>
<evidence type="ECO:0000313" key="14">
    <source>
        <dbReference type="EMBL" id="GMI44571.1"/>
    </source>
</evidence>
<comment type="subcellular location">
    <subcellularLocation>
        <location evidence="2">Mitochondrion inner membrane</location>
        <topology evidence="2">Single-pass membrane protein</topology>
        <orientation evidence="2">Matrix side</orientation>
    </subcellularLocation>
</comment>
<evidence type="ECO:0000313" key="15">
    <source>
        <dbReference type="Proteomes" id="UP001165065"/>
    </source>
</evidence>
<feature type="transmembrane region" description="Helical" evidence="13">
    <location>
        <begin position="25"/>
        <end position="44"/>
    </location>
</feature>
<comment type="similarity">
    <text evidence="3">Belongs to the complex I NDUFB3 subunit family.</text>
</comment>
<keyword evidence="7" id="KW-0999">Mitochondrion inner membrane</keyword>
<evidence type="ECO:0000256" key="13">
    <source>
        <dbReference type="SAM" id="Phobius"/>
    </source>
</evidence>
<keyword evidence="15" id="KW-1185">Reference proteome</keyword>
<name>A0A9W7GH03_9STRA</name>
<keyword evidence="10" id="KW-0496">Mitochondrion</keyword>
<feature type="region of interest" description="Disordered" evidence="12">
    <location>
        <begin position="51"/>
        <end position="74"/>
    </location>
</feature>